<dbReference type="InterPro" id="IPR027623">
    <property type="entry name" value="AmmeMemoSam_A"/>
</dbReference>
<dbReference type="SUPFAM" id="SSF143447">
    <property type="entry name" value="AMMECR1-like"/>
    <property type="match status" value="1"/>
</dbReference>
<dbReference type="KEGG" id="ifn:GM661_15480"/>
<proteinExistence type="predicted"/>
<dbReference type="InterPro" id="IPR036071">
    <property type="entry name" value="AMMECR1_dom_sf"/>
</dbReference>
<dbReference type="PANTHER" id="PTHR13016">
    <property type="entry name" value="AMMECR1 HOMOLOG"/>
    <property type="match status" value="1"/>
</dbReference>
<keyword evidence="3" id="KW-1185">Reference proteome</keyword>
<dbReference type="InterPro" id="IPR002733">
    <property type="entry name" value="AMMECR1_domain"/>
</dbReference>
<dbReference type="NCBIfam" id="TIGR04335">
    <property type="entry name" value="AmmeMemoSam_A"/>
    <property type="match status" value="1"/>
</dbReference>
<dbReference type="RefSeq" id="WP_230867648.1">
    <property type="nucleotide sequence ID" value="NZ_CP046640.1"/>
</dbReference>
<evidence type="ECO:0000313" key="3">
    <source>
        <dbReference type="Proteomes" id="UP000665020"/>
    </source>
</evidence>
<organism evidence="2 3">
    <name type="scientific">Iocasia fonsfrigidae</name>
    <dbReference type="NCBI Taxonomy" id="2682810"/>
    <lineage>
        <taxon>Bacteria</taxon>
        <taxon>Bacillati</taxon>
        <taxon>Bacillota</taxon>
        <taxon>Clostridia</taxon>
        <taxon>Halanaerobiales</taxon>
        <taxon>Halanaerobiaceae</taxon>
        <taxon>Iocasia</taxon>
    </lineage>
</organism>
<sequence>MKEKRDKYVELARQTINDFVIDGRKRTPDYPLDKGFVRQAAVFVSLKKDGQLRGCIGTIEPCCENIAQEIINNAISACSQDPRFNPVVEGELPYLDITVDVLSKPEKVNKSSELDPDKYGVIVENGIRKGVLLPALPGISDFSQQLEIARKKAGILPDEEMEIYRFKVNRHK</sequence>
<name>A0A8A7KBS6_9FIRM</name>
<dbReference type="Proteomes" id="UP000665020">
    <property type="component" value="Chromosome"/>
</dbReference>
<dbReference type="AlphaFoldDB" id="A0A8A7KBS6"/>
<accession>A0A8A7KBS6</accession>
<gene>
    <name evidence="2" type="primary">amrA</name>
    <name evidence="2" type="ORF">GM661_15480</name>
</gene>
<dbReference type="InterPro" id="IPR023473">
    <property type="entry name" value="AMMECR1"/>
</dbReference>
<evidence type="ECO:0000313" key="2">
    <source>
        <dbReference type="EMBL" id="QTL99256.1"/>
    </source>
</evidence>
<evidence type="ECO:0000259" key="1">
    <source>
        <dbReference type="PROSITE" id="PS51112"/>
    </source>
</evidence>
<dbReference type="Pfam" id="PF01871">
    <property type="entry name" value="AMMECR1"/>
    <property type="match status" value="1"/>
</dbReference>
<dbReference type="PROSITE" id="PS51112">
    <property type="entry name" value="AMMECR1"/>
    <property type="match status" value="1"/>
</dbReference>
<dbReference type="InterPro" id="IPR027485">
    <property type="entry name" value="AMMECR1_N"/>
</dbReference>
<protein>
    <submittedName>
        <fullName evidence="2">AmmeMemoRadiSam system protein A</fullName>
    </submittedName>
</protein>
<dbReference type="PANTHER" id="PTHR13016:SF0">
    <property type="entry name" value="AMME SYNDROME CANDIDATE GENE 1 PROTEIN"/>
    <property type="match status" value="1"/>
</dbReference>
<feature type="domain" description="AMMECR1" evidence="1">
    <location>
        <begin position="3"/>
        <end position="172"/>
    </location>
</feature>
<dbReference type="EMBL" id="CP046640">
    <property type="protein sequence ID" value="QTL99256.1"/>
    <property type="molecule type" value="Genomic_DNA"/>
</dbReference>
<dbReference type="Gene3D" id="3.30.700.20">
    <property type="entry name" value="Hypothetical protein ph0010, domain 1"/>
    <property type="match status" value="1"/>
</dbReference>
<reference evidence="2" key="1">
    <citation type="submission" date="2019-12" db="EMBL/GenBank/DDBJ databases">
        <authorList>
            <person name="zhang j."/>
            <person name="sun C.M."/>
        </authorList>
    </citation>
    <scope>NUCLEOTIDE SEQUENCE</scope>
    <source>
        <strain evidence="2">NS-1</strain>
    </source>
</reference>